<feature type="compositionally biased region" description="Basic residues" evidence="1">
    <location>
        <begin position="8"/>
        <end position="18"/>
    </location>
</feature>
<dbReference type="EMBL" id="CADCUB010000091">
    <property type="protein sequence ID" value="CAA9330687.1"/>
    <property type="molecule type" value="Genomic_DNA"/>
</dbReference>
<sequence>MTSPRRPVPGRRPARPARRPTSGSGPAPSAPARPAGSRTSRRPRIGRMSTGRIAVLVLVLVTLVVSAALPLRAFIGQRGQIAEVAAANTAARERVAALSSERARQQDPEHVAAEARRRLHFVRPGETAYVVIPPTPKAPAKRAQRDAWYAQLWDSVERADRPSS</sequence>
<evidence type="ECO:0000313" key="3">
    <source>
        <dbReference type="EMBL" id="CAA9330687.1"/>
    </source>
</evidence>
<protein>
    <recommendedName>
        <fullName evidence="4">Cell division protein DivIC (FtsB), stabilizes FtsL against RasP cleavage</fullName>
    </recommendedName>
</protein>
<dbReference type="AlphaFoldDB" id="A0A6J4LEP6"/>
<gene>
    <name evidence="3" type="ORF">AVDCRST_MAG07-1759</name>
</gene>
<name>A0A6J4LEP6_9ACTN</name>
<keyword evidence="2" id="KW-1133">Transmembrane helix</keyword>
<keyword evidence="2" id="KW-0812">Transmembrane</keyword>
<feature type="compositionally biased region" description="Low complexity" evidence="1">
    <location>
        <begin position="19"/>
        <end position="38"/>
    </location>
</feature>
<dbReference type="Pfam" id="PF04977">
    <property type="entry name" value="DivIC"/>
    <property type="match status" value="1"/>
</dbReference>
<feature type="transmembrane region" description="Helical" evidence="2">
    <location>
        <begin position="51"/>
        <end position="71"/>
    </location>
</feature>
<accession>A0A6J4LEP6</accession>
<evidence type="ECO:0000256" key="1">
    <source>
        <dbReference type="SAM" id="MobiDB-lite"/>
    </source>
</evidence>
<proteinExistence type="predicted"/>
<evidence type="ECO:0008006" key="4">
    <source>
        <dbReference type="Google" id="ProtNLM"/>
    </source>
</evidence>
<dbReference type="InterPro" id="IPR007060">
    <property type="entry name" value="FtsL/DivIC"/>
</dbReference>
<keyword evidence="2" id="KW-0472">Membrane</keyword>
<reference evidence="3" key="1">
    <citation type="submission" date="2020-02" db="EMBL/GenBank/DDBJ databases">
        <authorList>
            <person name="Meier V. D."/>
        </authorList>
    </citation>
    <scope>NUCLEOTIDE SEQUENCE</scope>
    <source>
        <strain evidence="3">AVDCRST_MAG07</strain>
    </source>
</reference>
<feature type="region of interest" description="Disordered" evidence="1">
    <location>
        <begin position="1"/>
        <end position="46"/>
    </location>
</feature>
<evidence type="ECO:0000256" key="2">
    <source>
        <dbReference type="SAM" id="Phobius"/>
    </source>
</evidence>
<organism evidence="3">
    <name type="scientific">uncultured Frankineae bacterium</name>
    <dbReference type="NCBI Taxonomy" id="437475"/>
    <lineage>
        <taxon>Bacteria</taxon>
        <taxon>Bacillati</taxon>
        <taxon>Actinomycetota</taxon>
        <taxon>Actinomycetes</taxon>
        <taxon>Frankiales</taxon>
        <taxon>environmental samples</taxon>
    </lineage>
</organism>